<name>A0A6L7GUX1_9ACTN</name>
<feature type="domain" description="Mce/MlaD" evidence="2">
    <location>
        <begin position="39"/>
        <end position="113"/>
    </location>
</feature>
<evidence type="ECO:0000256" key="1">
    <source>
        <dbReference type="SAM" id="Phobius"/>
    </source>
</evidence>
<dbReference type="Pfam" id="PF11887">
    <property type="entry name" value="Mce4_CUP1"/>
    <property type="match status" value="1"/>
</dbReference>
<proteinExistence type="predicted"/>
<dbReference type="RefSeq" id="WP_160903486.1">
    <property type="nucleotide sequence ID" value="NZ_CP102850.1"/>
</dbReference>
<dbReference type="InterPro" id="IPR005693">
    <property type="entry name" value="Mce"/>
</dbReference>
<evidence type="ECO:0000313" key="4">
    <source>
        <dbReference type="EMBL" id="MXP23302.1"/>
    </source>
</evidence>
<dbReference type="GO" id="GO:0005576">
    <property type="term" value="C:extracellular region"/>
    <property type="evidence" value="ECO:0007669"/>
    <property type="project" value="TreeGrafter"/>
</dbReference>
<keyword evidence="5" id="KW-1185">Reference proteome</keyword>
<dbReference type="PRINTS" id="PR01782">
    <property type="entry name" value="MCEVIRFACTOR"/>
</dbReference>
<protein>
    <submittedName>
        <fullName evidence="4">MCE family protein</fullName>
    </submittedName>
</protein>
<dbReference type="PANTHER" id="PTHR33371:SF18">
    <property type="entry name" value="MCE-FAMILY PROTEIN MCE3C"/>
    <property type="match status" value="1"/>
</dbReference>
<keyword evidence="1" id="KW-0812">Transmembrane</keyword>
<evidence type="ECO:0000259" key="3">
    <source>
        <dbReference type="Pfam" id="PF11887"/>
    </source>
</evidence>
<keyword evidence="1" id="KW-0472">Membrane</keyword>
<dbReference type="PANTHER" id="PTHR33371">
    <property type="entry name" value="INTERMEMBRANE PHOSPHOLIPID TRANSPORT SYSTEM BINDING PROTEIN MLAD-RELATED"/>
    <property type="match status" value="1"/>
</dbReference>
<keyword evidence="1" id="KW-1133">Transmembrane helix</keyword>
<evidence type="ECO:0000259" key="2">
    <source>
        <dbReference type="Pfam" id="PF02470"/>
    </source>
</evidence>
<dbReference type="InterPro" id="IPR003399">
    <property type="entry name" value="Mce/MlaD"/>
</dbReference>
<dbReference type="Proteomes" id="UP000475545">
    <property type="component" value="Unassembled WGS sequence"/>
</dbReference>
<sequence>MRKYRGSRLVRFGCVGLVLIFLVVMAGLNFARFTMWLTTVPYRADFTESAGLAAGAPVLVSGVRVGAVSDVSLVDGKARVVFTVDQDTRVGDTTSVQIRTGSLLGQRIVTVEPSGQGVLGPDDVIPTDRTSSPYSLNDAVNELTTNTSGIDTAALNTSLDTLSATVTDVAPDLGPMFDGLAEISRGLNARNGSLRELLATTSAVTDVIAGRANRVNTLILNSNLLLDELVQRRRAIASLLANTAAVADQLTKLVADNEEQLAPTLDRLNSVAAMLERNRDNIAQALPGLAKVSQTQGEAVSGGPFYQAYVANLIPGPLLQPFIDQAFGITPQSRLPIPGAGG</sequence>
<feature type="transmembrane region" description="Helical" evidence="1">
    <location>
        <begin position="12"/>
        <end position="31"/>
    </location>
</feature>
<evidence type="ECO:0000313" key="5">
    <source>
        <dbReference type="Proteomes" id="UP000475545"/>
    </source>
</evidence>
<organism evidence="4 5">
    <name type="scientific">Gordonia mangrovi</name>
    <dbReference type="NCBI Taxonomy" id="2665643"/>
    <lineage>
        <taxon>Bacteria</taxon>
        <taxon>Bacillati</taxon>
        <taxon>Actinomycetota</taxon>
        <taxon>Actinomycetes</taxon>
        <taxon>Mycobacteriales</taxon>
        <taxon>Gordoniaceae</taxon>
        <taxon>Gordonia</taxon>
    </lineage>
</organism>
<dbReference type="AlphaFoldDB" id="A0A6L7GUX1"/>
<dbReference type="InterPro" id="IPR052336">
    <property type="entry name" value="MlaD_Phospholipid_Transporter"/>
</dbReference>
<feature type="domain" description="Mammalian cell entry C-terminal" evidence="3">
    <location>
        <begin position="119"/>
        <end position="303"/>
    </location>
</feature>
<gene>
    <name evidence="4" type="ORF">GIY30_18355</name>
</gene>
<dbReference type="NCBIfam" id="TIGR00996">
    <property type="entry name" value="Mtu_fam_mce"/>
    <property type="match status" value="1"/>
</dbReference>
<dbReference type="Pfam" id="PF02470">
    <property type="entry name" value="MlaD"/>
    <property type="match status" value="1"/>
</dbReference>
<reference evidence="4 5" key="1">
    <citation type="submission" date="2019-11" db="EMBL/GenBank/DDBJ databases">
        <title>Gordonia sp. nov., a novel actinobacterium isolated from mangrove soil in Hainan.</title>
        <authorList>
            <person name="Huang X."/>
            <person name="Xie Y."/>
            <person name="Chu X."/>
            <person name="Xiao K."/>
        </authorList>
    </citation>
    <scope>NUCLEOTIDE SEQUENCE [LARGE SCALE GENOMIC DNA]</scope>
    <source>
        <strain evidence="4 5">HNM0687</strain>
    </source>
</reference>
<dbReference type="InterPro" id="IPR024516">
    <property type="entry name" value="Mce_C"/>
</dbReference>
<comment type="caution">
    <text evidence="4">The sequence shown here is derived from an EMBL/GenBank/DDBJ whole genome shotgun (WGS) entry which is preliminary data.</text>
</comment>
<dbReference type="EMBL" id="WMBR01000005">
    <property type="protein sequence ID" value="MXP23302.1"/>
    <property type="molecule type" value="Genomic_DNA"/>
</dbReference>
<accession>A0A6L7GUX1</accession>